<proteinExistence type="predicted"/>
<name>A0A7X2P900_9FIRM</name>
<sequence length="118" mass="13480">MIEYIGKAARLEQLAEEAAELAQAALKCARIERGENPTPVTEREAKAHLIEEFTDVETCAKELKLSANRDIEVMKIRRFYDRLKEIDEDPDDDHIDEDIQAAEMAAEDMPDNEDIPFC</sequence>
<dbReference type="AlphaFoldDB" id="A0A7X2P900"/>
<protein>
    <submittedName>
        <fullName evidence="1">Uncharacterized protein</fullName>
    </submittedName>
</protein>
<accession>A0A7X2P900</accession>
<dbReference type="RefSeq" id="WP_154457912.1">
    <property type="nucleotide sequence ID" value="NZ_VUMV01000004.1"/>
</dbReference>
<gene>
    <name evidence="1" type="ORF">FYJ60_06675</name>
</gene>
<evidence type="ECO:0000313" key="1">
    <source>
        <dbReference type="EMBL" id="MST81996.1"/>
    </source>
</evidence>
<organism evidence="1 2">
    <name type="scientific">Bilifractor porci</name>
    <dbReference type="NCBI Taxonomy" id="2606636"/>
    <lineage>
        <taxon>Bacteria</taxon>
        <taxon>Bacillati</taxon>
        <taxon>Bacillota</taxon>
        <taxon>Clostridia</taxon>
        <taxon>Lachnospirales</taxon>
        <taxon>Lachnospiraceae</taxon>
        <taxon>Bilifractor</taxon>
    </lineage>
</organism>
<evidence type="ECO:0000313" key="2">
    <source>
        <dbReference type="Proteomes" id="UP000466864"/>
    </source>
</evidence>
<comment type="caution">
    <text evidence="1">The sequence shown here is derived from an EMBL/GenBank/DDBJ whole genome shotgun (WGS) entry which is preliminary data.</text>
</comment>
<dbReference type="EMBL" id="VUMV01000004">
    <property type="protein sequence ID" value="MST81996.1"/>
    <property type="molecule type" value="Genomic_DNA"/>
</dbReference>
<reference evidence="1 2" key="1">
    <citation type="submission" date="2019-08" db="EMBL/GenBank/DDBJ databases">
        <title>In-depth cultivation of the pig gut microbiome towards novel bacterial diversity and tailored functional studies.</title>
        <authorList>
            <person name="Wylensek D."/>
            <person name="Hitch T.C.A."/>
            <person name="Clavel T."/>
        </authorList>
    </citation>
    <scope>NUCLEOTIDE SEQUENCE [LARGE SCALE GENOMIC DNA]</scope>
    <source>
        <strain evidence="1 2">Oil+RF-744-WCA-WT-13</strain>
    </source>
</reference>
<dbReference type="Proteomes" id="UP000466864">
    <property type="component" value="Unassembled WGS sequence"/>
</dbReference>
<keyword evidence="2" id="KW-1185">Reference proteome</keyword>